<reference evidence="3" key="1">
    <citation type="submission" date="2023-07" db="EMBL/GenBank/DDBJ databases">
        <title>draft genome sequence of fig (Ficus carica).</title>
        <authorList>
            <person name="Takahashi T."/>
            <person name="Nishimura K."/>
        </authorList>
    </citation>
    <scope>NUCLEOTIDE SEQUENCE</scope>
</reference>
<dbReference type="InterPro" id="IPR002048">
    <property type="entry name" value="EF_hand_dom"/>
</dbReference>
<evidence type="ECO:0000313" key="3">
    <source>
        <dbReference type="EMBL" id="GMN35194.1"/>
    </source>
</evidence>
<dbReference type="SUPFAM" id="SSF47473">
    <property type="entry name" value="EF-hand"/>
    <property type="match status" value="1"/>
</dbReference>
<dbReference type="PROSITE" id="PS50222">
    <property type="entry name" value="EF_HAND_2"/>
    <property type="match status" value="2"/>
</dbReference>
<dbReference type="AlphaFoldDB" id="A0AA87ZKZ5"/>
<organism evidence="3 4">
    <name type="scientific">Ficus carica</name>
    <name type="common">Common fig</name>
    <dbReference type="NCBI Taxonomy" id="3494"/>
    <lineage>
        <taxon>Eukaryota</taxon>
        <taxon>Viridiplantae</taxon>
        <taxon>Streptophyta</taxon>
        <taxon>Embryophyta</taxon>
        <taxon>Tracheophyta</taxon>
        <taxon>Spermatophyta</taxon>
        <taxon>Magnoliopsida</taxon>
        <taxon>eudicotyledons</taxon>
        <taxon>Gunneridae</taxon>
        <taxon>Pentapetalae</taxon>
        <taxon>rosids</taxon>
        <taxon>fabids</taxon>
        <taxon>Rosales</taxon>
        <taxon>Moraceae</taxon>
        <taxon>Ficeae</taxon>
        <taxon>Ficus</taxon>
    </lineage>
</organism>
<evidence type="ECO:0000313" key="4">
    <source>
        <dbReference type="Proteomes" id="UP001187192"/>
    </source>
</evidence>
<dbReference type="GO" id="GO:0005509">
    <property type="term" value="F:calcium ion binding"/>
    <property type="evidence" value="ECO:0007669"/>
    <property type="project" value="InterPro"/>
</dbReference>
<gene>
    <name evidence="3" type="ORF">TIFTF001_005136</name>
</gene>
<dbReference type="Proteomes" id="UP001187192">
    <property type="component" value="Unassembled WGS sequence"/>
</dbReference>
<dbReference type="EMBL" id="BTGU01000005">
    <property type="protein sequence ID" value="GMN35194.1"/>
    <property type="molecule type" value="Genomic_DNA"/>
</dbReference>
<dbReference type="InterPro" id="IPR018247">
    <property type="entry name" value="EF_Hand_1_Ca_BS"/>
</dbReference>
<comment type="caution">
    <text evidence="3">The sequence shown here is derived from an EMBL/GenBank/DDBJ whole genome shotgun (WGS) entry which is preliminary data.</text>
</comment>
<dbReference type="CDD" id="cd00051">
    <property type="entry name" value="EFh"/>
    <property type="match status" value="1"/>
</dbReference>
<keyword evidence="4" id="KW-1185">Reference proteome</keyword>
<feature type="domain" description="EF-hand" evidence="2">
    <location>
        <begin position="21"/>
        <end position="56"/>
    </location>
</feature>
<feature type="domain" description="EF-hand" evidence="2">
    <location>
        <begin position="64"/>
        <end position="92"/>
    </location>
</feature>
<protein>
    <recommendedName>
        <fullName evidence="2">EF-hand domain-containing protein</fullName>
    </recommendedName>
</protein>
<evidence type="ECO:0000259" key="2">
    <source>
        <dbReference type="PROSITE" id="PS50222"/>
    </source>
</evidence>
<sequence length="96" mass="10802">MFPNTQSKNIPFINKKPVPEYSEDMLKGVLARHDTDGDGVLTRKELKEAFKAAGSSFPGWRAIRALCHADKNRDGVISEKELKNLLHYASKRGFTL</sequence>
<accession>A0AA87ZKZ5</accession>
<dbReference type="SMART" id="SM00054">
    <property type="entry name" value="EFh"/>
    <property type="match status" value="2"/>
</dbReference>
<dbReference type="PROSITE" id="PS00018">
    <property type="entry name" value="EF_HAND_1"/>
    <property type="match status" value="2"/>
</dbReference>
<dbReference type="InterPro" id="IPR011992">
    <property type="entry name" value="EF-hand-dom_pair"/>
</dbReference>
<dbReference type="Gene3D" id="1.10.238.10">
    <property type="entry name" value="EF-hand"/>
    <property type="match status" value="1"/>
</dbReference>
<proteinExistence type="predicted"/>
<evidence type="ECO:0000256" key="1">
    <source>
        <dbReference type="ARBA" id="ARBA00022837"/>
    </source>
</evidence>
<dbReference type="Pfam" id="PF13499">
    <property type="entry name" value="EF-hand_7"/>
    <property type="match status" value="1"/>
</dbReference>
<keyword evidence="1" id="KW-0106">Calcium</keyword>
<name>A0AA87ZKZ5_FICCA</name>